<accession>A0A009SYA7</accession>
<gene>
    <name evidence="1" type="ORF">J529_1626</name>
</gene>
<dbReference type="Proteomes" id="UP000020735">
    <property type="component" value="Unassembled WGS sequence"/>
</dbReference>
<reference evidence="1 2" key="1">
    <citation type="submission" date="2014-02" db="EMBL/GenBank/DDBJ databases">
        <title>Comparative genomics and transcriptomics to identify genetic mechanisms underlying the emergence of carbapenem resistant Acinetobacter baumannii (CRAb).</title>
        <authorList>
            <person name="Harris A.D."/>
            <person name="Johnson K.J."/>
            <person name="George J."/>
            <person name="Shefchek K."/>
            <person name="Daugherty S.C."/>
            <person name="Parankush S."/>
            <person name="Sadzewicz L."/>
            <person name="Tallon L."/>
            <person name="Sengamalay N."/>
            <person name="Hazen T.H."/>
            <person name="Rasko D.A."/>
        </authorList>
    </citation>
    <scope>NUCLEOTIDE SEQUENCE [LARGE SCALE GENOMIC DNA]</scope>
    <source>
        <strain evidence="1 2">99063</strain>
    </source>
</reference>
<sequence>MYDNLQAACKIPAKFLQNDEWSYYFKLTIVTCFILSKFNLIGKENNVYEHNCL</sequence>
<dbReference type="EMBL" id="JEXJ01000019">
    <property type="protein sequence ID" value="EXC51913.1"/>
    <property type="molecule type" value="Genomic_DNA"/>
</dbReference>
<organism evidence="1 2">
    <name type="scientific">Acinetobacter baumannii 99063</name>
    <dbReference type="NCBI Taxonomy" id="1310630"/>
    <lineage>
        <taxon>Bacteria</taxon>
        <taxon>Pseudomonadati</taxon>
        <taxon>Pseudomonadota</taxon>
        <taxon>Gammaproteobacteria</taxon>
        <taxon>Moraxellales</taxon>
        <taxon>Moraxellaceae</taxon>
        <taxon>Acinetobacter</taxon>
        <taxon>Acinetobacter calcoaceticus/baumannii complex</taxon>
    </lineage>
</organism>
<evidence type="ECO:0000313" key="2">
    <source>
        <dbReference type="Proteomes" id="UP000020735"/>
    </source>
</evidence>
<name>A0A009SYA7_ACIBA</name>
<evidence type="ECO:0000313" key="1">
    <source>
        <dbReference type="EMBL" id="EXC51913.1"/>
    </source>
</evidence>
<proteinExistence type="predicted"/>
<protein>
    <submittedName>
        <fullName evidence="1">Uncharacterized protein</fullName>
    </submittedName>
</protein>
<dbReference type="AlphaFoldDB" id="A0A009SYA7"/>
<comment type="caution">
    <text evidence="1">The sequence shown here is derived from an EMBL/GenBank/DDBJ whole genome shotgun (WGS) entry which is preliminary data.</text>
</comment>